<feature type="region of interest" description="Disordered" evidence="1">
    <location>
        <begin position="41"/>
        <end position="86"/>
    </location>
</feature>
<protein>
    <submittedName>
        <fullName evidence="3">Uncharacterized protein</fullName>
    </submittedName>
</protein>
<proteinExistence type="predicted"/>
<gene>
    <name evidence="3" type="ORF">Tci_897509</name>
</gene>
<feature type="compositionally biased region" description="Polar residues" evidence="1">
    <location>
        <begin position="51"/>
        <end position="61"/>
    </location>
</feature>
<name>A0A699USU1_TANCI</name>
<keyword evidence="2" id="KW-0472">Membrane</keyword>
<evidence type="ECO:0000256" key="2">
    <source>
        <dbReference type="SAM" id="Phobius"/>
    </source>
</evidence>
<feature type="transmembrane region" description="Helical" evidence="2">
    <location>
        <begin position="22"/>
        <end position="40"/>
    </location>
</feature>
<evidence type="ECO:0000313" key="3">
    <source>
        <dbReference type="EMBL" id="GFD25540.1"/>
    </source>
</evidence>
<dbReference type="EMBL" id="BKCJ011361512">
    <property type="protein sequence ID" value="GFD25540.1"/>
    <property type="molecule type" value="Genomic_DNA"/>
</dbReference>
<feature type="compositionally biased region" description="Basic residues" evidence="1">
    <location>
        <begin position="70"/>
        <end position="86"/>
    </location>
</feature>
<accession>A0A699USU1</accession>
<keyword evidence="2" id="KW-1133">Transmembrane helix</keyword>
<reference evidence="3" key="1">
    <citation type="journal article" date="2019" name="Sci. Rep.">
        <title>Draft genome of Tanacetum cinerariifolium, the natural source of mosquito coil.</title>
        <authorList>
            <person name="Yamashiro T."/>
            <person name="Shiraishi A."/>
            <person name="Satake H."/>
            <person name="Nakayama K."/>
        </authorList>
    </citation>
    <scope>NUCLEOTIDE SEQUENCE</scope>
</reference>
<comment type="caution">
    <text evidence="3">The sequence shown here is derived from an EMBL/GenBank/DDBJ whole genome shotgun (WGS) entry which is preliminary data.</text>
</comment>
<organism evidence="3">
    <name type="scientific">Tanacetum cinerariifolium</name>
    <name type="common">Dalmatian daisy</name>
    <name type="synonym">Chrysanthemum cinerariifolium</name>
    <dbReference type="NCBI Taxonomy" id="118510"/>
    <lineage>
        <taxon>Eukaryota</taxon>
        <taxon>Viridiplantae</taxon>
        <taxon>Streptophyta</taxon>
        <taxon>Embryophyta</taxon>
        <taxon>Tracheophyta</taxon>
        <taxon>Spermatophyta</taxon>
        <taxon>Magnoliopsida</taxon>
        <taxon>eudicotyledons</taxon>
        <taxon>Gunneridae</taxon>
        <taxon>Pentapetalae</taxon>
        <taxon>asterids</taxon>
        <taxon>campanulids</taxon>
        <taxon>Asterales</taxon>
        <taxon>Asteraceae</taxon>
        <taxon>Asteroideae</taxon>
        <taxon>Anthemideae</taxon>
        <taxon>Anthemidinae</taxon>
        <taxon>Tanacetum</taxon>
    </lineage>
</organism>
<keyword evidence="2" id="KW-0812">Transmembrane</keyword>
<dbReference type="AlphaFoldDB" id="A0A699USU1"/>
<feature type="non-terminal residue" evidence="3">
    <location>
        <position position="1"/>
    </location>
</feature>
<evidence type="ECO:0000256" key="1">
    <source>
        <dbReference type="SAM" id="MobiDB-lite"/>
    </source>
</evidence>
<sequence>NFLAGLPRSKRALQSRVQRRNILSYLGAVLNCNIGFATGATPPKKVRKFKNSATPQLTTVPVSPKEPAKKSKRVKRPAKKSSKAPA</sequence>